<proteinExistence type="predicted"/>
<dbReference type="Proteomes" id="UP000255326">
    <property type="component" value="Unassembled WGS sequence"/>
</dbReference>
<evidence type="ECO:0000256" key="1">
    <source>
        <dbReference type="SAM" id="MobiDB-lite"/>
    </source>
</evidence>
<reference evidence="4 5" key="1">
    <citation type="submission" date="2018-07" db="EMBL/GenBank/DDBJ databases">
        <title>Genomic Encyclopedia of Type Strains, Phase IV (KMG-IV): sequencing the most valuable type-strain genomes for metagenomic binning, comparative biology and taxonomic classification.</title>
        <authorList>
            <person name="Goeker M."/>
        </authorList>
    </citation>
    <scope>NUCLEOTIDE SEQUENCE [LARGE SCALE GENOMIC DNA]</scope>
    <source>
        <strain evidence="4 5">DSM 25281</strain>
    </source>
</reference>
<organism evidence="4 5">
    <name type="scientific">Falsibacillus pallidus</name>
    <dbReference type="NCBI Taxonomy" id="493781"/>
    <lineage>
        <taxon>Bacteria</taxon>
        <taxon>Bacillati</taxon>
        <taxon>Bacillota</taxon>
        <taxon>Bacilli</taxon>
        <taxon>Bacillales</taxon>
        <taxon>Bacillaceae</taxon>
        <taxon>Falsibacillus</taxon>
    </lineage>
</organism>
<dbReference type="InterPro" id="IPR016047">
    <property type="entry name" value="M23ase_b-sheet_dom"/>
</dbReference>
<dbReference type="GO" id="GO:0004222">
    <property type="term" value="F:metalloendopeptidase activity"/>
    <property type="evidence" value="ECO:0007669"/>
    <property type="project" value="TreeGrafter"/>
</dbReference>
<dbReference type="PANTHER" id="PTHR21666">
    <property type="entry name" value="PEPTIDASE-RELATED"/>
    <property type="match status" value="1"/>
</dbReference>
<dbReference type="EMBL" id="QQAY01000003">
    <property type="protein sequence ID" value="RDI44144.1"/>
    <property type="molecule type" value="Genomic_DNA"/>
</dbReference>
<dbReference type="AlphaFoldDB" id="A0A370GNW7"/>
<dbReference type="Gene3D" id="2.70.70.10">
    <property type="entry name" value="Glucose Permease (Domain IIA)"/>
    <property type="match status" value="1"/>
</dbReference>
<keyword evidence="2" id="KW-0812">Transmembrane</keyword>
<sequence>MSNRADEIRKRIAKRKNTKQFNGTSNRSTYIPADEERYGGERFPSFESGPSDQHPLWNKEVFLFKILLSAVLVLGVAVLYRGSSPVFKEPKKYVEKMMSSEFQFAAVSDWYQEQFGKPLALFPNDPKDSVDQAAGSKPHYAVPAGKVLESFRANGKGIMLETEAEEPVVSLSKGVVIFAGKKDDLGYTVIIQHPDKKTESWYGHLESIAVSEYESVEDGMVVGKPSKRAEGESSEFYLAIKKGDEFVDPLQVISLE</sequence>
<dbReference type="OrthoDB" id="2986589at2"/>
<keyword evidence="5" id="KW-1185">Reference proteome</keyword>
<dbReference type="CDD" id="cd12797">
    <property type="entry name" value="M23_peptidase"/>
    <property type="match status" value="1"/>
</dbReference>
<evidence type="ECO:0000313" key="5">
    <source>
        <dbReference type="Proteomes" id="UP000255326"/>
    </source>
</evidence>
<evidence type="ECO:0000256" key="2">
    <source>
        <dbReference type="SAM" id="Phobius"/>
    </source>
</evidence>
<evidence type="ECO:0000259" key="3">
    <source>
        <dbReference type="Pfam" id="PF01551"/>
    </source>
</evidence>
<feature type="compositionally biased region" description="Polar residues" evidence="1">
    <location>
        <begin position="19"/>
        <end position="29"/>
    </location>
</feature>
<name>A0A370GNW7_9BACI</name>
<feature type="transmembrane region" description="Helical" evidence="2">
    <location>
        <begin position="62"/>
        <end position="82"/>
    </location>
</feature>
<dbReference type="SUPFAM" id="SSF51261">
    <property type="entry name" value="Duplicated hybrid motif"/>
    <property type="match status" value="1"/>
</dbReference>
<dbReference type="InterPro" id="IPR011055">
    <property type="entry name" value="Dup_hybrid_motif"/>
</dbReference>
<protein>
    <submittedName>
        <fullName evidence="4">Stage IV sporulation protein FA</fullName>
    </submittedName>
</protein>
<evidence type="ECO:0000313" key="4">
    <source>
        <dbReference type="EMBL" id="RDI44144.1"/>
    </source>
</evidence>
<dbReference type="Pfam" id="PF01551">
    <property type="entry name" value="Peptidase_M23"/>
    <property type="match status" value="1"/>
</dbReference>
<gene>
    <name evidence="4" type="ORF">DFR59_103210</name>
</gene>
<dbReference type="RefSeq" id="WP_114745025.1">
    <property type="nucleotide sequence ID" value="NZ_QQAY01000003.1"/>
</dbReference>
<keyword evidence="2" id="KW-1133">Transmembrane helix</keyword>
<accession>A0A370GNW7</accession>
<keyword evidence="2" id="KW-0472">Membrane</keyword>
<comment type="caution">
    <text evidence="4">The sequence shown here is derived from an EMBL/GenBank/DDBJ whole genome shotgun (WGS) entry which is preliminary data.</text>
</comment>
<dbReference type="PANTHER" id="PTHR21666:SF274">
    <property type="entry name" value="STAGE IV SPORULATION PROTEIN FA"/>
    <property type="match status" value="1"/>
</dbReference>
<feature type="domain" description="M23ase beta-sheet core" evidence="3">
    <location>
        <begin position="156"/>
        <end position="249"/>
    </location>
</feature>
<dbReference type="InterPro" id="IPR050570">
    <property type="entry name" value="Cell_wall_metabolism_enzyme"/>
</dbReference>
<feature type="region of interest" description="Disordered" evidence="1">
    <location>
        <begin position="12"/>
        <end position="36"/>
    </location>
</feature>